<keyword evidence="1" id="KW-0732">Signal</keyword>
<protein>
    <recommendedName>
        <fullName evidence="2">AMIN-like domain-containing protein</fullName>
    </recommendedName>
</protein>
<evidence type="ECO:0000256" key="1">
    <source>
        <dbReference type="SAM" id="SignalP"/>
    </source>
</evidence>
<evidence type="ECO:0000313" key="3">
    <source>
        <dbReference type="EMBL" id="MCG7322478.1"/>
    </source>
</evidence>
<proteinExistence type="predicted"/>
<dbReference type="EMBL" id="JAKRCV010000036">
    <property type="protein sequence ID" value="MCG7322478.1"/>
    <property type="molecule type" value="Genomic_DNA"/>
</dbReference>
<feature type="signal peptide" evidence="1">
    <location>
        <begin position="1"/>
        <end position="34"/>
    </location>
</feature>
<feature type="chain" id="PRO_5045325913" description="AMIN-like domain-containing protein" evidence="1">
    <location>
        <begin position="35"/>
        <end position="194"/>
    </location>
</feature>
<gene>
    <name evidence="3" type="ORF">MHL29_11370</name>
</gene>
<feature type="domain" description="AMIN-like" evidence="2">
    <location>
        <begin position="61"/>
        <end position="192"/>
    </location>
</feature>
<accession>A0ABS9Q3N3</accession>
<keyword evidence="4" id="KW-1185">Reference proteome</keyword>
<dbReference type="InterPro" id="IPR056303">
    <property type="entry name" value="AMIN-like"/>
</dbReference>
<name>A0ABS9Q3N3_9MICO</name>
<reference evidence="3 4" key="1">
    <citation type="submission" date="2022-02" db="EMBL/GenBank/DDBJ databases">
        <title>Uncovering new skin microbiome diversity through culturing and metagenomics.</title>
        <authorList>
            <person name="Conlan S."/>
            <person name="Deming C."/>
            <person name="Nisc Comparative Sequencing Program N."/>
            <person name="Segre J.A."/>
        </authorList>
    </citation>
    <scope>NUCLEOTIDE SEQUENCE [LARGE SCALE GENOMIC DNA]</scope>
    <source>
        <strain evidence="3 4">ACRQZ</strain>
    </source>
</reference>
<dbReference type="Proteomes" id="UP001521931">
    <property type="component" value="Unassembled WGS sequence"/>
</dbReference>
<evidence type="ECO:0000313" key="4">
    <source>
        <dbReference type="Proteomes" id="UP001521931"/>
    </source>
</evidence>
<evidence type="ECO:0000259" key="2">
    <source>
        <dbReference type="Pfam" id="PF24837"/>
    </source>
</evidence>
<sequence length="194" mass="20434">MRTTHHLTSGAAAAAAVLTAATSLAVLTTGPATAAPTTRSACATTWGSLDEASTSTADVRVLGARAGRHACFDRLVVDLGPASTRTVGYHVGYRSRFTDIAKGDTIPLRGAADLVVTVQAPAYTPEGRPTYRPANRLEAVRVSGFSTFRQIAFGGSFEGQTTFGVGTRARLPMRAFVVKDATRQRLVVDVAHTW</sequence>
<dbReference type="Pfam" id="PF24837">
    <property type="entry name" value="AMIN-like"/>
    <property type="match status" value="1"/>
</dbReference>
<comment type="caution">
    <text evidence="3">The sequence shown here is derived from an EMBL/GenBank/DDBJ whole genome shotgun (WGS) entry which is preliminary data.</text>
</comment>
<organism evidence="3 4">
    <name type="scientific">Arsenicicoccus bolidensis</name>
    <dbReference type="NCBI Taxonomy" id="229480"/>
    <lineage>
        <taxon>Bacteria</taxon>
        <taxon>Bacillati</taxon>
        <taxon>Actinomycetota</taxon>
        <taxon>Actinomycetes</taxon>
        <taxon>Micrococcales</taxon>
        <taxon>Intrasporangiaceae</taxon>
        <taxon>Arsenicicoccus</taxon>
    </lineage>
</organism>
<dbReference type="RefSeq" id="WP_029212910.1">
    <property type="nucleotide sequence ID" value="NZ_DAMCTM010000023.1"/>
</dbReference>